<dbReference type="Proteomes" id="UP000247591">
    <property type="component" value="Unassembled WGS sequence"/>
</dbReference>
<sequence length="136" mass="14984">MSVVRQNAVPQNDLEKLSLEFFDAWSRSDVEELLAYFAPDAVYHNVPLEPLKGTGEIQTFLEGYFSAVHLEIVTPLLATVGSTVLSERIDILTVAGRPPFDLPVAGVMTFNDSGAISEWRDYFDLGAAERGTGMIF</sequence>
<dbReference type="Gene3D" id="3.10.450.50">
    <property type="match status" value="1"/>
</dbReference>
<gene>
    <name evidence="2" type="ORF">DFR67_12246</name>
</gene>
<evidence type="ECO:0000313" key="2">
    <source>
        <dbReference type="EMBL" id="PYE12462.1"/>
    </source>
</evidence>
<evidence type="ECO:0000259" key="1">
    <source>
        <dbReference type="Pfam" id="PF07858"/>
    </source>
</evidence>
<keyword evidence="2" id="KW-0378">Hydrolase</keyword>
<comment type="caution">
    <text evidence="2">The sequence shown here is derived from an EMBL/GenBank/DDBJ whole genome shotgun (WGS) entry which is preliminary data.</text>
</comment>
<dbReference type="Pfam" id="PF07858">
    <property type="entry name" value="LEH"/>
    <property type="match status" value="1"/>
</dbReference>
<organism evidence="2 3">
    <name type="scientific">Williamsia limnetica</name>
    <dbReference type="NCBI Taxonomy" id="882452"/>
    <lineage>
        <taxon>Bacteria</taxon>
        <taxon>Bacillati</taxon>
        <taxon>Actinomycetota</taxon>
        <taxon>Actinomycetes</taxon>
        <taxon>Mycobacteriales</taxon>
        <taxon>Nocardiaceae</taxon>
        <taxon>Williamsia</taxon>
    </lineage>
</organism>
<name>A0A318RH60_WILLI</name>
<reference evidence="2 3" key="1">
    <citation type="submission" date="2018-06" db="EMBL/GenBank/DDBJ databases">
        <title>Genomic Encyclopedia of Type Strains, Phase IV (KMG-IV): sequencing the most valuable type-strain genomes for metagenomic binning, comparative biology and taxonomic classification.</title>
        <authorList>
            <person name="Goeker M."/>
        </authorList>
    </citation>
    <scope>NUCLEOTIDE SEQUENCE [LARGE SCALE GENOMIC DNA]</scope>
    <source>
        <strain evidence="2 3">DSM 45521</strain>
    </source>
</reference>
<dbReference type="GO" id="GO:0016787">
    <property type="term" value="F:hydrolase activity"/>
    <property type="evidence" value="ECO:0007669"/>
    <property type="project" value="UniProtKB-KW"/>
</dbReference>
<dbReference type="InterPro" id="IPR032710">
    <property type="entry name" value="NTF2-like_dom_sf"/>
</dbReference>
<dbReference type="InterPro" id="IPR013100">
    <property type="entry name" value="LEH"/>
</dbReference>
<accession>A0A318RH60</accession>
<feature type="domain" description="Limonene-1,2-epoxide hydrolase" evidence="1">
    <location>
        <begin position="21"/>
        <end position="125"/>
    </location>
</feature>
<dbReference type="SUPFAM" id="SSF54427">
    <property type="entry name" value="NTF2-like"/>
    <property type="match status" value="1"/>
</dbReference>
<protein>
    <submittedName>
        <fullName evidence="2">Limonene-1,2-epoxide hydrolase</fullName>
    </submittedName>
</protein>
<evidence type="ECO:0000313" key="3">
    <source>
        <dbReference type="Proteomes" id="UP000247591"/>
    </source>
</evidence>
<proteinExistence type="predicted"/>
<dbReference type="AlphaFoldDB" id="A0A318RH60"/>
<dbReference type="EMBL" id="QJSP01000022">
    <property type="protein sequence ID" value="PYE12462.1"/>
    <property type="molecule type" value="Genomic_DNA"/>
</dbReference>
<keyword evidence="3" id="KW-1185">Reference proteome</keyword>